<dbReference type="EMBL" id="JACJTC010000029">
    <property type="protein sequence ID" value="MBD2615683.1"/>
    <property type="molecule type" value="Genomic_DNA"/>
</dbReference>
<comment type="caution">
    <text evidence="3">The sequence shown here is derived from an EMBL/GenBank/DDBJ whole genome shotgun (WGS) entry which is preliminary data.</text>
</comment>
<organism evidence="3 4">
    <name type="scientific">Nostoc punctiforme FACHB-252</name>
    <dbReference type="NCBI Taxonomy" id="1357509"/>
    <lineage>
        <taxon>Bacteria</taxon>
        <taxon>Bacillati</taxon>
        <taxon>Cyanobacteriota</taxon>
        <taxon>Cyanophyceae</taxon>
        <taxon>Nostocales</taxon>
        <taxon>Nostocaceae</taxon>
        <taxon>Nostoc</taxon>
    </lineage>
</organism>
<gene>
    <name evidence="3" type="ORF">H6G94_31280</name>
</gene>
<keyword evidence="1" id="KW-1133">Transmembrane helix</keyword>
<keyword evidence="1" id="KW-0472">Membrane</keyword>
<keyword evidence="1" id="KW-0812">Transmembrane</keyword>
<name>A0ABR8HJI0_NOSPU</name>
<dbReference type="PANTHER" id="PTHR12480:SF6">
    <property type="entry name" value="2-OXOGLUTARATE AND IRON-DEPENDENT OXYGENASE JMJD4"/>
    <property type="match status" value="1"/>
</dbReference>
<sequence>MTIESPLSFSKIIGLIFATIMLSILTSSVIYLLKRMWRKKKSKLIWTPISSVDRRSNLSYDEFVREYASIGKPVIITDVVKNWKCSTKWTVDFFRSEYGSAVGQVLDCDTLTKSSMTIADYLDYMTLKERDKLLCLERLLIQDYPELREDYKIPVYFPDLLERIPEKLRRKYKLEPGHVLIGHKDTSIGLHCDSGHENAWVAVISGKKRAVLFSPDQQDFLYDGEVDTFNPDLERFPLYKNANPVECTLNQGEIIYIPPDWWHHVKNIEEAITLQRNSVDQWNSELVFQSFIEADGIKGHLVPLIIEFPWLGSFLFAIGLL</sequence>
<dbReference type="InterPro" id="IPR041667">
    <property type="entry name" value="Cupin_8"/>
</dbReference>
<evidence type="ECO:0000259" key="2">
    <source>
        <dbReference type="PROSITE" id="PS51184"/>
    </source>
</evidence>
<dbReference type="PROSITE" id="PS51184">
    <property type="entry name" value="JMJC"/>
    <property type="match status" value="1"/>
</dbReference>
<evidence type="ECO:0000313" key="3">
    <source>
        <dbReference type="EMBL" id="MBD2615683.1"/>
    </source>
</evidence>
<dbReference type="PANTHER" id="PTHR12480">
    <property type="entry name" value="ARGININE DEMETHYLASE AND LYSYL-HYDROXYLASE JMJD"/>
    <property type="match status" value="1"/>
</dbReference>
<accession>A0ABR8HJI0</accession>
<dbReference type="Gene3D" id="2.60.120.650">
    <property type="entry name" value="Cupin"/>
    <property type="match status" value="1"/>
</dbReference>
<reference evidence="3 4" key="1">
    <citation type="journal article" date="2020" name="ISME J.">
        <title>Comparative genomics reveals insights into cyanobacterial evolution and habitat adaptation.</title>
        <authorList>
            <person name="Chen M.Y."/>
            <person name="Teng W.K."/>
            <person name="Zhao L."/>
            <person name="Hu C.X."/>
            <person name="Zhou Y.K."/>
            <person name="Han B.P."/>
            <person name="Song L.R."/>
            <person name="Shu W.S."/>
        </authorList>
    </citation>
    <scope>NUCLEOTIDE SEQUENCE [LARGE SCALE GENOMIC DNA]</scope>
    <source>
        <strain evidence="3 4">FACHB-252</strain>
    </source>
</reference>
<dbReference type="RefSeq" id="WP_185563793.1">
    <property type="nucleotide sequence ID" value="NZ_JACJTC010000029.1"/>
</dbReference>
<dbReference type="SUPFAM" id="SSF51197">
    <property type="entry name" value="Clavaminate synthase-like"/>
    <property type="match status" value="1"/>
</dbReference>
<evidence type="ECO:0000313" key="4">
    <source>
        <dbReference type="Proteomes" id="UP000606396"/>
    </source>
</evidence>
<proteinExistence type="predicted"/>
<evidence type="ECO:0000256" key="1">
    <source>
        <dbReference type="SAM" id="Phobius"/>
    </source>
</evidence>
<dbReference type="InterPro" id="IPR003347">
    <property type="entry name" value="JmjC_dom"/>
</dbReference>
<dbReference type="Pfam" id="PF13621">
    <property type="entry name" value="Cupin_8"/>
    <property type="match status" value="1"/>
</dbReference>
<dbReference type="Proteomes" id="UP000606396">
    <property type="component" value="Unassembled WGS sequence"/>
</dbReference>
<keyword evidence="4" id="KW-1185">Reference proteome</keyword>
<dbReference type="InterPro" id="IPR050910">
    <property type="entry name" value="JMJD6_ArgDemeth/LysHydrox"/>
</dbReference>
<feature type="domain" description="JmjC" evidence="2">
    <location>
        <begin position="142"/>
        <end position="295"/>
    </location>
</feature>
<dbReference type="SMART" id="SM00558">
    <property type="entry name" value="JmjC"/>
    <property type="match status" value="1"/>
</dbReference>
<protein>
    <submittedName>
        <fullName evidence="3">Cupin-like domain-containing protein</fullName>
    </submittedName>
</protein>
<feature type="transmembrane region" description="Helical" evidence="1">
    <location>
        <begin position="12"/>
        <end position="33"/>
    </location>
</feature>